<keyword evidence="2" id="KW-1185">Reference proteome</keyword>
<gene>
    <name evidence="1" type="ORF">BJ212DRAFT_1283121</name>
</gene>
<dbReference type="OrthoDB" id="2692094at2759"/>
<comment type="caution">
    <text evidence="1">The sequence shown here is derived from an EMBL/GenBank/DDBJ whole genome shotgun (WGS) entry which is preliminary data.</text>
</comment>
<dbReference type="GeneID" id="64625748"/>
<accession>A0A9P7J6N2</accession>
<dbReference type="RefSeq" id="XP_041187525.1">
    <property type="nucleotide sequence ID" value="XM_041331731.1"/>
</dbReference>
<organism evidence="1 2">
    <name type="scientific">Suillus subaureus</name>
    <dbReference type="NCBI Taxonomy" id="48587"/>
    <lineage>
        <taxon>Eukaryota</taxon>
        <taxon>Fungi</taxon>
        <taxon>Dikarya</taxon>
        <taxon>Basidiomycota</taxon>
        <taxon>Agaricomycotina</taxon>
        <taxon>Agaricomycetes</taxon>
        <taxon>Agaricomycetidae</taxon>
        <taxon>Boletales</taxon>
        <taxon>Suillineae</taxon>
        <taxon>Suillaceae</taxon>
        <taxon>Suillus</taxon>
    </lineage>
</organism>
<sequence length="85" mass="9978">DAYDGLQNFIPKLQDHILYRLKKLDISYCDHIFTDKECNMVIIPNNTLYSVQTMQVHYTTYDMRCKYNTINPKTHADVMVLSGES</sequence>
<dbReference type="Proteomes" id="UP000807769">
    <property type="component" value="Unassembled WGS sequence"/>
</dbReference>
<feature type="non-terminal residue" evidence="1">
    <location>
        <position position="1"/>
    </location>
</feature>
<evidence type="ECO:0000313" key="2">
    <source>
        <dbReference type="Proteomes" id="UP000807769"/>
    </source>
</evidence>
<proteinExistence type="predicted"/>
<protein>
    <submittedName>
        <fullName evidence="1">Uncharacterized protein</fullName>
    </submittedName>
</protein>
<reference evidence="1" key="1">
    <citation type="journal article" date="2020" name="New Phytol.">
        <title>Comparative genomics reveals dynamic genome evolution in host specialist ectomycorrhizal fungi.</title>
        <authorList>
            <person name="Lofgren L.A."/>
            <person name="Nguyen N.H."/>
            <person name="Vilgalys R."/>
            <person name="Ruytinx J."/>
            <person name="Liao H.L."/>
            <person name="Branco S."/>
            <person name="Kuo A."/>
            <person name="LaButti K."/>
            <person name="Lipzen A."/>
            <person name="Andreopoulos W."/>
            <person name="Pangilinan J."/>
            <person name="Riley R."/>
            <person name="Hundley H."/>
            <person name="Na H."/>
            <person name="Barry K."/>
            <person name="Grigoriev I.V."/>
            <person name="Stajich J.E."/>
            <person name="Kennedy P.G."/>
        </authorList>
    </citation>
    <scope>NUCLEOTIDE SEQUENCE</scope>
    <source>
        <strain evidence="1">MN1</strain>
    </source>
</reference>
<dbReference type="AlphaFoldDB" id="A0A9P7J6N2"/>
<name>A0A9P7J6N2_9AGAM</name>
<dbReference type="EMBL" id="JABBWG010000049">
    <property type="protein sequence ID" value="KAG1805949.1"/>
    <property type="molecule type" value="Genomic_DNA"/>
</dbReference>
<evidence type="ECO:0000313" key="1">
    <source>
        <dbReference type="EMBL" id="KAG1805949.1"/>
    </source>
</evidence>